<gene>
    <name evidence="3" type="ORF">ENV30_08595</name>
</gene>
<dbReference type="Gene3D" id="1.10.3210.10">
    <property type="entry name" value="Hypothetical protein af1432"/>
    <property type="match status" value="1"/>
</dbReference>
<comment type="caution">
    <text evidence="3">The sequence shown here is derived from an EMBL/GenBank/DDBJ whole genome shotgun (WGS) entry which is preliminary data.</text>
</comment>
<feature type="domain" description="HD-GYP" evidence="2">
    <location>
        <begin position="347"/>
        <end position="539"/>
    </location>
</feature>
<dbReference type="CDD" id="cd00077">
    <property type="entry name" value="HDc"/>
    <property type="match status" value="1"/>
</dbReference>
<dbReference type="AlphaFoldDB" id="A0A7V3YHS5"/>
<organism evidence="3">
    <name type="scientific">Candidatus Caldatribacterium californiense</name>
    <dbReference type="NCBI Taxonomy" id="1454726"/>
    <lineage>
        <taxon>Bacteria</taxon>
        <taxon>Pseudomonadati</taxon>
        <taxon>Atribacterota</taxon>
        <taxon>Atribacteria</taxon>
        <taxon>Atribacterales</taxon>
        <taxon>Candidatus Caldatribacteriaceae</taxon>
        <taxon>Candidatus Caldatribacterium</taxon>
    </lineage>
</organism>
<dbReference type="InterPro" id="IPR003607">
    <property type="entry name" value="HD/PDEase_dom"/>
</dbReference>
<dbReference type="InterPro" id="IPR052020">
    <property type="entry name" value="Cyclic_di-GMP/3'3'-cGAMP_PDE"/>
</dbReference>
<dbReference type="PROSITE" id="PS51832">
    <property type="entry name" value="HD_GYP"/>
    <property type="match status" value="1"/>
</dbReference>
<name>A0A7V3YHS5_9BACT</name>
<protein>
    <submittedName>
        <fullName evidence="3">HD-GYP domain-containing protein</fullName>
    </submittedName>
</protein>
<dbReference type="PANTHER" id="PTHR45228">
    <property type="entry name" value="CYCLIC DI-GMP PHOSPHODIESTERASE TM_0186-RELATED"/>
    <property type="match status" value="1"/>
</dbReference>
<dbReference type="Pfam" id="PF13487">
    <property type="entry name" value="HD_5"/>
    <property type="match status" value="1"/>
</dbReference>
<proteinExistence type="predicted"/>
<dbReference type="SUPFAM" id="SSF109604">
    <property type="entry name" value="HD-domain/PDEase-like"/>
    <property type="match status" value="1"/>
</dbReference>
<keyword evidence="1" id="KW-0812">Transmembrane</keyword>
<feature type="transmembrane region" description="Helical" evidence="1">
    <location>
        <begin position="274"/>
        <end position="295"/>
    </location>
</feature>
<dbReference type="PANTHER" id="PTHR45228:SF8">
    <property type="entry name" value="TWO-COMPONENT RESPONSE REGULATOR-RELATED"/>
    <property type="match status" value="1"/>
</dbReference>
<dbReference type="EMBL" id="DTFV01000123">
    <property type="protein sequence ID" value="HGI31344.1"/>
    <property type="molecule type" value="Genomic_DNA"/>
</dbReference>
<dbReference type="InterPro" id="IPR037522">
    <property type="entry name" value="HD_GYP_dom"/>
</dbReference>
<keyword evidence="1" id="KW-1133">Transmembrane helix</keyword>
<evidence type="ECO:0000313" key="3">
    <source>
        <dbReference type="EMBL" id="HGI31344.1"/>
    </source>
</evidence>
<dbReference type="SMART" id="SM00471">
    <property type="entry name" value="HDc"/>
    <property type="match status" value="1"/>
</dbReference>
<evidence type="ECO:0000256" key="1">
    <source>
        <dbReference type="SAM" id="Phobius"/>
    </source>
</evidence>
<evidence type="ECO:0000259" key="2">
    <source>
        <dbReference type="PROSITE" id="PS51832"/>
    </source>
</evidence>
<reference evidence="3" key="1">
    <citation type="journal article" date="2020" name="mSystems">
        <title>Genome- and Community-Level Interaction Insights into Carbon Utilization and Element Cycling Functions of Hydrothermarchaeota in Hydrothermal Sediment.</title>
        <authorList>
            <person name="Zhou Z."/>
            <person name="Liu Y."/>
            <person name="Xu W."/>
            <person name="Pan J."/>
            <person name="Luo Z.H."/>
            <person name="Li M."/>
        </authorList>
    </citation>
    <scope>NUCLEOTIDE SEQUENCE [LARGE SCALE GENOMIC DNA]</scope>
    <source>
        <strain evidence="3">SpSt-747</strain>
    </source>
</reference>
<sequence>MPSSKSEPQSFRAYARWAERRGALAVALAFSAVLGASLLFLFLFSFSTTEAVTGIVTENAKNVREAVERVFHKYAPAFREFILSLRNNPANLEEKVAALSTLPEIAAAHYYFVNPEGIIYRTNYPDDLGLNLGAFPKFWNALNEELAKKDVALHPFAFETRTGRIRMYLYTRLPEGDILELGFTLHPEILEPFVTGLLAFQRLPFVESVGLYSPHFHPVASAFPALSERLKNRIAAAPQKRAFGLIRRTTVRRLAVPLLSGANTTLLVTVTFNFLPLVFFLGLLSLGGVGFLAYFKQQHRQCFAALARDLETTMLYLEKGQEESLPALQFSEIQAIASALRAFRKETEEAFATFSSKLALIAEGYDPQTARHMQRVAEVARILVEELGLRNPDIICYAGLHDVGKLFIPREILEKEGPLTDAEWETVKLHTLLAGELLDHPRLAVARNIALYYHENFDGTGYPEGLRGEEIPLEAQILKIADVYDALRDERPYRRAFSHEEALRIITKGDGRVKPEHFHPRVLSAFLRRAEDIRRLYEE</sequence>
<keyword evidence="1" id="KW-0472">Membrane</keyword>
<accession>A0A7V3YHS5</accession>